<evidence type="ECO:0000259" key="2">
    <source>
        <dbReference type="Pfam" id="PF17408"/>
    </source>
</evidence>
<dbReference type="STRING" id="34508.A0A4U5NFX4"/>
<reference evidence="3" key="1">
    <citation type="submission" date="2013-11" db="EMBL/GenBank/DDBJ databases">
        <authorList>
            <person name="Sternberg P."/>
            <person name="Dillman A."/>
            <person name="Macchietto M."/>
        </authorList>
    </citation>
    <scope>NUCLEOTIDE SEQUENCE</scope>
    <source>
        <strain evidence="3">ALL</strain>
    </source>
</reference>
<dbReference type="Gene3D" id="3.40.630.150">
    <property type="entry name" value="Malonyl-CoA decarboxylase, catalytic domain"/>
    <property type="match status" value="1"/>
</dbReference>
<dbReference type="EMBL" id="AZBU02000004">
    <property type="protein sequence ID" value="TKR81570.1"/>
    <property type="molecule type" value="Genomic_DNA"/>
</dbReference>
<dbReference type="InterPro" id="IPR038351">
    <property type="entry name" value="MCD_N_sf"/>
</dbReference>
<dbReference type="GO" id="GO:0050080">
    <property type="term" value="F:malonyl-CoA decarboxylase activity"/>
    <property type="evidence" value="ECO:0007669"/>
    <property type="project" value="InterPro"/>
</dbReference>
<evidence type="ECO:0008006" key="4">
    <source>
        <dbReference type="Google" id="ProtNLM"/>
    </source>
</evidence>
<dbReference type="InterPro" id="IPR038917">
    <property type="entry name" value="Malonyl_CoA_deC"/>
</dbReference>
<evidence type="ECO:0000259" key="1">
    <source>
        <dbReference type="Pfam" id="PF05292"/>
    </source>
</evidence>
<dbReference type="Gene3D" id="1.20.140.90">
    <property type="entry name" value="Malonyl-CoA decarboxylase, oligemerization domain"/>
    <property type="match status" value="1"/>
</dbReference>
<dbReference type="PANTHER" id="PTHR28641:SF1">
    <property type="entry name" value="MALONYL-COA DECARBOXYLASE, MITOCHONDRIAL"/>
    <property type="match status" value="1"/>
</dbReference>
<dbReference type="InterPro" id="IPR035372">
    <property type="entry name" value="MCD_N"/>
</dbReference>
<comment type="caution">
    <text evidence="3">The sequence shown here is derived from an EMBL/GenBank/DDBJ whole genome shotgun (WGS) entry which is preliminary data.</text>
</comment>
<feature type="domain" description="Malonyl-CoA decarboxylase C-terminal" evidence="1">
    <location>
        <begin position="145"/>
        <end position="382"/>
    </location>
</feature>
<dbReference type="InterPro" id="IPR007956">
    <property type="entry name" value="Malonyl_CoA_deC_C"/>
</dbReference>
<sequence>MRLSTLRRSAKLLGICDRISASSSPDQLIQHTNAFVDFYKSVDVDSKNGALNHLASNFGVDHSKLKSAIKLYERNEAAVGDVFRSSTPKYRSLFQSMGNKRNGINFACDLRADLLSLMKKESSAPLRTMERSLREVLTLWFCLSNLRLHRLTWESPADILQKIASREAVHPVQGLVDIRRRVGEHRRCFYFSHEALPREPLIVVHVALTDNISSSIQAIVKQDSLLGDEHNHDTAIFYSISSMQPGLKGIDLGNLLIKRVVGELRVDVPFVKRYSTLSPIPGFRSWLLRTLRMGGLKKANPEDLIKLVESNDFEAYEDAKPLLMNLAAEYLFLEKNTSGGALDPVANFHLRNGAQLHRINWKGDTSVRGLKNSLGLMVNYRYYVDRVPKNCAQYINERVIDTDKQVLELL</sequence>
<dbReference type="GO" id="GO:0005782">
    <property type="term" value="C:peroxisomal matrix"/>
    <property type="evidence" value="ECO:0007669"/>
    <property type="project" value="TreeGrafter"/>
</dbReference>
<dbReference type="GO" id="GO:2001294">
    <property type="term" value="P:malonyl-CoA catabolic process"/>
    <property type="evidence" value="ECO:0007669"/>
    <property type="project" value="TreeGrafter"/>
</dbReference>
<dbReference type="Pfam" id="PF17408">
    <property type="entry name" value="MCD_N"/>
    <property type="match status" value="1"/>
</dbReference>
<dbReference type="PANTHER" id="PTHR28641">
    <property type="match status" value="1"/>
</dbReference>
<dbReference type="AlphaFoldDB" id="A0A4U5NFX4"/>
<reference evidence="3" key="3">
    <citation type="journal article" date="2019" name="G3 (Bethesda)">
        <title>Hybrid Assembly of the Genome of the Entomopathogenic Nematode Steinernema carpocapsae Identifies the X-Chromosome.</title>
        <authorList>
            <person name="Serra L."/>
            <person name="Macchietto M."/>
            <person name="Macias-Munoz A."/>
            <person name="McGill C.J."/>
            <person name="Rodriguez I.M."/>
            <person name="Rodriguez B."/>
            <person name="Murad R."/>
            <person name="Mortazavi A."/>
        </authorList>
    </citation>
    <scope>NUCLEOTIDE SEQUENCE</scope>
    <source>
        <strain evidence="3">ALL</strain>
    </source>
</reference>
<dbReference type="Pfam" id="PF05292">
    <property type="entry name" value="MCD"/>
    <property type="match status" value="1"/>
</dbReference>
<dbReference type="GO" id="GO:0005759">
    <property type="term" value="C:mitochondrial matrix"/>
    <property type="evidence" value="ECO:0007669"/>
    <property type="project" value="TreeGrafter"/>
</dbReference>
<feature type="domain" description="Malonyl-CoA decarboxylase N-terminal" evidence="2">
    <location>
        <begin position="58"/>
        <end position="141"/>
    </location>
</feature>
<dbReference type="InterPro" id="IPR042303">
    <property type="entry name" value="Malonyl_CoA_deC_C_sf"/>
</dbReference>
<evidence type="ECO:0000313" key="3">
    <source>
        <dbReference type="EMBL" id="TKR81570.1"/>
    </source>
</evidence>
<gene>
    <name evidence="3" type="ORF">L596_015421</name>
</gene>
<proteinExistence type="predicted"/>
<organism evidence="3">
    <name type="scientific">Steinernema carpocapsae</name>
    <name type="common">Entomopathogenic nematode</name>
    <dbReference type="NCBI Taxonomy" id="34508"/>
    <lineage>
        <taxon>Eukaryota</taxon>
        <taxon>Metazoa</taxon>
        <taxon>Ecdysozoa</taxon>
        <taxon>Nematoda</taxon>
        <taxon>Chromadorea</taxon>
        <taxon>Rhabditida</taxon>
        <taxon>Tylenchina</taxon>
        <taxon>Panagrolaimomorpha</taxon>
        <taxon>Strongyloidoidea</taxon>
        <taxon>Steinernematidae</taxon>
        <taxon>Steinernema</taxon>
    </lineage>
</organism>
<reference evidence="3" key="2">
    <citation type="journal article" date="2015" name="Genome Biol.">
        <title>Comparative genomics of Steinernema reveals deeply conserved gene regulatory networks.</title>
        <authorList>
            <person name="Dillman A.R."/>
            <person name="Macchietto M."/>
            <person name="Porter C.F."/>
            <person name="Rogers A."/>
            <person name="Williams B."/>
            <person name="Antoshechkin I."/>
            <person name="Lee M.M."/>
            <person name="Goodwin Z."/>
            <person name="Lu X."/>
            <person name="Lewis E.E."/>
            <person name="Goodrich-Blair H."/>
            <person name="Stock S.P."/>
            <person name="Adams B.J."/>
            <person name="Sternberg P.W."/>
            <person name="Mortazavi A."/>
        </authorList>
    </citation>
    <scope>NUCLEOTIDE SEQUENCE [LARGE SCALE GENOMIC DNA]</scope>
    <source>
        <strain evidence="3">ALL</strain>
    </source>
</reference>
<dbReference type="GO" id="GO:0006085">
    <property type="term" value="P:acetyl-CoA biosynthetic process"/>
    <property type="evidence" value="ECO:0007669"/>
    <property type="project" value="TreeGrafter"/>
</dbReference>
<dbReference type="OrthoDB" id="426718at2759"/>
<name>A0A4U5NFX4_STECR</name>
<dbReference type="GO" id="GO:0006633">
    <property type="term" value="P:fatty acid biosynthetic process"/>
    <property type="evidence" value="ECO:0007669"/>
    <property type="project" value="InterPro"/>
</dbReference>
<accession>A0A4U5NFX4</accession>
<protein>
    <recommendedName>
        <fullName evidence="4">Malonyl-CoA decarboxylase C-terminal domain-containing protein</fullName>
    </recommendedName>
</protein>